<dbReference type="InterPro" id="IPR058245">
    <property type="entry name" value="NreC/VraR/RcsB-like_REC"/>
</dbReference>
<dbReference type="SMART" id="SM00421">
    <property type="entry name" value="HTH_LUXR"/>
    <property type="match status" value="1"/>
</dbReference>
<dbReference type="EMBL" id="CP012117">
    <property type="protein sequence ID" value="ANP28370.1"/>
    <property type="molecule type" value="Genomic_DNA"/>
</dbReference>
<dbReference type="AlphaFoldDB" id="A0A1B0ZKB1"/>
<evidence type="ECO:0000256" key="1">
    <source>
        <dbReference type="ARBA" id="ARBA00022553"/>
    </source>
</evidence>
<dbReference type="Proteomes" id="UP000092596">
    <property type="component" value="Chromosome"/>
</dbReference>
<dbReference type="RefSeq" id="WP_065248369.1">
    <property type="nucleotide sequence ID" value="NZ_CP012117.1"/>
</dbReference>
<dbReference type="SUPFAM" id="SSF46894">
    <property type="entry name" value="C-terminal effector domain of the bipartite response regulators"/>
    <property type="match status" value="1"/>
</dbReference>
<evidence type="ECO:0000313" key="8">
    <source>
        <dbReference type="EMBL" id="ANP28370.1"/>
    </source>
</evidence>
<dbReference type="InterPro" id="IPR001789">
    <property type="entry name" value="Sig_transdc_resp-reg_receiver"/>
</dbReference>
<sequence>MISILIADDHPVVRAGLRAVFESHDDFTVVAEAPSAEEAVERASEGDVDLVTMDLRFANGGMSGVQAIRAIRARGDHPRILVLTNYDDDSEILAAVEAGAQGYLLKDSAPADLTSAVQRAASGEVVLAPVVAGKLLREMRKDRITLTGRERDVLNALDRGLSNREISEELFLSPTTIKTHLARLYGKLGVSSRTAALARAREEGLLG</sequence>
<evidence type="ECO:0000256" key="5">
    <source>
        <dbReference type="PROSITE-ProRule" id="PRU00169"/>
    </source>
</evidence>
<dbReference type="GO" id="GO:0000160">
    <property type="term" value="P:phosphorelay signal transduction system"/>
    <property type="evidence" value="ECO:0007669"/>
    <property type="project" value="InterPro"/>
</dbReference>
<keyword evidence="4" id="KW-0804">Transcription</keyword>
<keyword evidence="3" id="KW-0238">DNA-binding</keyword>
<gene>
    <name evidence="8" type="ORF">DAD186_18200</name>
</gene>
<dbReference type="InterPro" id="IPR016032">
    <property type="entry name" value="Sig_transdc_resp-reg_C-effctor"/>
</dbReference>
<dbReference type="InterPro" id="IPR039420">
    <property type="entry name" value="WalR-like"/>
</dbReference>
<organism evidence="8 9">
    <name type="scientific">Dermabacter vaginalis</name>
    <dbReference type="NCBI Taxonomy" id="1630135"/>
    <lineage>
        <taxon>Bacteria</taxon>
        <taxon>Bacillati</taxon>
        <taxon>Actinomycetota</taxon>
        <taxon>Actinomycetes</taxon>
        <taxon>Micrococcales</taxon>
        <taxon>Dermabacteraceae</taxon>
        <taxon>Dermabacter</taxon>
    </lineage>
</organism>
<feature type="domain" description="HTH luxR-type" evidence="6">
    <location>
        <begin position="139"/>
        <end position="204"/>
    </location>
</feature>
<dbReference type="PANTHER" id="PTHR43214">
    <property type="entry name" value="TWO-COMPONENT RESPONSE REGULATOR"/>
    <property type="match status" value="1"/>
</dbReference>
<dbReference type="PRINTS" id="PR00038">
    <property type="entry name" value="HTHLUXR"/>
</dbReference>
<accession>A0A1B0ZKB1</accession>
<dbReference type="PANTHER" id="PTHR43214:SF24">
    <property type="entry name" value="TRANSCRIPTIONAL REGULATORY PROTEIN NARL-RELATED"/>
    <property type="match status" value="1"/>
</dbReference>
<dbReference type="PROSITE" id="PS00622">
    <property type="entry name" value="HTH_LUXR_1"/>
    <property type="match status" value="1"/>
</dbReference>
<feature type="domain" description="Response regulatory" evidence="7">
    <location>
        <begin position="3"/>
        <end position="121"/>
    </location>
</feature>
<dbReference type="GO" id="GO:0006355">
    <property type="term" value="P:regulation of DNA-templated transcription"/>
    <property type="evidence" value="ECO:0007669"/>
    <property type="project" value="InterPro"/>
</dbReference>
<dbReference type="SMART" id="SM00448">
    <property type="entry name" value="REC"/>
    <property type="match status" value="1"/>
</dbReference>
<dbReference type="CDD" id="cd17535">
    <property type="entry name" value="REC_NarL-like"/>
    <property type="match status" value="1"/>
</dbReference>
<dbReference type="STRING" id="1630135.DAD186_18200"/>
<evidence type="ECO:0000256" key="2">
    <source>
        <dbReference type="ARBA" id="ARBA00023015"/>
    </source>
</evidence>
<dbReference type="PROSITE" id="PS50110">
    <property type="entry name" value="RESPONSE_REGULATORY"/>
    <property type="match status" value="1"/>
</dbReference>
<dbReference type="SUPFAM" id="SSF52172">
    <property type="entry name" value="CheY-like"/>
    <property type="match status" value="1"/>
</dbReference>
<evidence type="ECO:0000259" key="6">
    <source>
        <dbReference type="PROSITE" id="PS50043"/>
    </source>
</evidence>
<dbReference type="Pfam" id="PF00196">
    <property type="entry name" value="GerE"/>
    <property type="match status" value="1"/>
</dbReference>
<evidence type="ECO:0000256" key="3">
    <source>
        <dbReference type="ARBA" id="ARBA00023125"/>
    </source>
</evidence>
<dbReference type="Pfam" id="PF00072">
    <property type="entry name" value="Response_reg"/>
    <property type="match status" value="1"/>
</dbReference>
<keyword evidence="2" id="KW-0805">Transcription regulation</keyword>
<evidence type="ECO:0000313" key="9">
    <source>
        <dbReference type="Proteomes" id="UP000092596"/>
    </source>
</evidence>
<dbReference type="CDD" id="cd06170">
    <property type="entry name" value="LuxR_C_like"/>
    <property type="match status" value="1"/>
</dbReference>
<evidence type="ECO:0000259" key="7">
    <source>
        <dbReference type="PROSITE" id="PS50110"/>
    </source>
</evidence>
<reference evidence="8 9" key="1">
    <citation type="submission" date="2015-06" db="EMBL/GenBank/DDBJ databases">
        <title>Investigation of pathophysiology for high-risk pregnancy and development of treatment modality based on it.</title>
        <authorList>
            <person name="Kim B.-C."/>
            <person name="Lim S."/>
        </authorList>
    </citation>
    <scope>NUCLEOTIDE SEQUENCE [LARGE SCALE GENOMIC DNA]</scope>
    <source>
        <strain evidence="8 9">AD1-86</strain>
    </source>
</reference>
<evidence type="ECO:0000256" key="4">
    <source>
        <dbReference type="ARBA" id="ARBA00023163"/>
    </source>
</evidence>
<dbReference type="InterPro" id="IPR011006">
    <property type="entry name" value="CheY-like_superfamily"/>
</dbReference>
<name>A0A1B0ZKB1_9MICO</name>
<dbReference type="PROSITE" id="PS50043">
    <property type="entry name" value="HTH_LUXR_2"/>
    <property type="match status" value="1"/>
</dbReference>
<dbReference type="KEGG" id="dva:DAD186_18200"/>
<dbReference type="Gene3D" id="3.40.50.2300">
    <property type="match status" value="1"/>
</dbReference>
<proteinExistence type="predicted"/>
<evidence type="ECO:0008006" key="10">
    <source>
        <dbReference type="Google" id="ProtNLM"/>
    </source>
</evidence>
<dbReference type="InterPro" id="IPR000792">
    <property type="entry name" value="Tscrpt_reg_LuxR_C"/>
</dbReference>
<protein>
    <recommendedName>
        <fullName evidence="10">Response regulator transcription factor</fullName>
    </recommendedName>
</protein>
<keyword evidence="1 5" id="KW-0597">Phosphoprotein</keyword>
<feature type="modified residue" description="4-aspartylphosphate" evidence="5">
    <location>
        <position position="54"/>
    </location>
</feature>
<dbReference type="GO" id="GO:0003677">
    <property type="term" value="F:DNA binding"/>
    <property type="evidence" value="ECO:0007669"/>
    <property type="project" value="UniProtKB-KW"/>
</dbReference>